<sequence>MKGEQQQVGKAAQELGKQLKEKMGDEKLNQANKQMSRLMPKEFMGLSDAMIEGIYGQAYRLYNTGKYREAGQLFRLLIMVNGTEAKYAMGLAACLHMLKDFKAAAEAYMLCTAIDAHNPIPHYHASDCYIQMKDKLSALVSLELAVQQCGDKPEYKTLKDRAQMTIQSLKKDLQTGNQEKNPSSEPKK</sequence>
<comment type="similarity">
    <text evidence="1">Belongs to the LcrH/SycD chaperone family.</text>
</comment>
<name>A0A090CXS3_9BACT</name>
<proteinExistence type="inferred from homology"/>
<dbReference type="OrthoDB" id="19049at2"/>
<evidence type="ECO:0000313" key="2">
    <source>
        <dbReference type="EMBL" id="CDR32957.1"/>
    </source>
</evidence>
<protein>
    <submittedName>
        <fullName evidence="2">Type III secretion chaperone SycD/LcrH</fullName>
    </submittedName>
</protein>
<accession>A0A090CXS3</accession>
<dbReference type="STRING" id="1437425.CSEC_0113"/>
<reference evidence="2" key="2">
    <citation type="submission" date="2014-09" db="EMBL/GenBank/DDBJ databases">
        <title>Criblamydia sequanensis harbors a mega-plasmid encoding arsenite resistance.</title>
        <authorList>
            <person name="Bertelli C."/>
            <person name="Goesmann A."/>
            <person name="Greub G."/>
        </authorList>
    </citation>
    <scope>NUCLEOTIDE SEQUENCE [LARGE SCALE GENOMIC DNA]</scope>
    <source>
        <strain evidence="2">CRIB-18</strain>
    </source>
</reference>
<dbReference type="Pfam" id="PF07720">
    <property type="entry name" value="TPR_3"/>
    <property type="match status" value="2"/>
</dbReference>
<dbReference type="Proteomes" id="UP000031552">
    <property type="component" value="Unassembled WGS sequence"/>
</dbReference>
<evidence type="ECO:0000313" key="3">
    <source>
        <dbReference type="Proteomes" id="UP000031552"/>
    </source>
</evidence>
<comment type="caution">
    <text evidence="2">The sequence shown here is derived from an EMBL/GenBank/DDBJ whole genome shotgun (WGS) entry which is preliminary data.</text>
</comment>
<dbReference type="Gene3D" id="1.25.40.10">
    <property type="entry name" value="Tetratricopeptide repeat domain"/>
    <property type="match status" value="1"/>
</dbReference>
<dbReference type="PRINTS" id="PR01595">
    <property type="entry name" value="SYCDCHAPRONE"/>
</dbReference>
<gene>
    <name evidence="2" type="primary">sycd3</name>
    <name evidence="2" type="ORF">CSEC_0113</name>
</gene>
<reference evidence="2" key="1">
    <citation type="submission" date="2013-12" db="EMBL/GenBank/DDBJ databases">
        <authorList>
            <person name="Linke B."/>
        </authorList>
    </citation>
    <scope>NUCLEOTIDE SEQUENCE [LARGE SCALE GENOMIC DNA]</scope>
    <source>
        <strain evidence="2">CRIB-18</strain>
    </source>
</reference>
<dbReference type="InterPro" id="IPR011990">
    <property type="entry name" value="TPR-like_helical_dom_sf"/>
</dbReference>
<dbReference type="AlphaFoldDB" id="A0A090CXS3"/>
<keyword evidence="3" id="KW-1185">Reference proteome</keyword>
<dbReference type="eggNOG" id="COG0457">
    <property type="taxonomic scope" value="Bacteria"/>
</dbReference>
<dbReference type="InterPro" id="IPR005415">
    <property type="entry name" value="T3SS_Ca_resp_chp_LcrH/SycD"/>
</dbReference>
<dbReference type="SUPFAM" id="SSF48452">
    <property type="entry name" value="TPR-like"/>
    <property type="match status" value="1"/>
</dbReference>
<dbReference type="EMBL" id="CCEJ010000001">
    <property type="protein sequence ID" value="CDR32957.1"/>
    <property type="molecule type" value="Genomic_DNA"/>
</dbReference>
<evidence type="ECO:0000256" key="1">
    <source>
        <dbReference type="ARBA" id="ARBA00010244"/>
    </source>
</evidence>
<dbReference type="NCBIfam" id="TIGR02552">
    <property type="entry name" value="LcrH_SycD"/>
    <property type="match status" value="1"/>
</dbReference>
<dbReference type="InterPro" id="IPR011716">
    <property type="entry name" value="TPR-3"/>
</dbReference>
<organism evidence="2 3">
    <name type="scientific">Candidatus Criblamydia sequanensis CRIB-18</name>
    <dbReference type="NCBI Taxonomy" id="1437425"/>
    <lineage>
        <taxon>Bacteria</taxon>
        <taxon>Pseudomonadati</taxon>
        <taxon>Chlamydiota</taxon>
        <taxon>Chlamydiia</taxon>
        <taxon>Parachlamydiales</taxon>
        <taxon>Candidatus Criblamydiaceae</taxon>
        <taxon>Candidatus Criblamydia</taxon>
    </lineage>
</organism>